<dbReference type="PROSITE" id="PS51725">
    <property type="entry name" value="ABM"/>
    <property type="match status" value="1"/>
</dbReference>
<dbReference type="Gene3D" id="3.30.70.100">
    <property type="match status" value="1"/>
</dbReference>
<dbReference type="STRING" id="237069.SAMN05216498_1943"/>
<proteinExistence type="predicted"/>
<accession>A0A1H0A5W5</accession>
<dbReference type="PANTHER" id="PTHR34474:SF2">
    <property type="entry name" value="SIGNAL TRANSDUCTION PROTEIN TRAP"/>
    <property type="match status" value="1"/>
</dbReference>
<protein>
    <submittedName>
        <fullName evidence="2">Heme-degrading monooxygenase HmoA</fullName>
    </submittedName>
</protein>
<dbReference type="Proteomes" id="UP000199334">
    <property type="component" value="Unassembled WGS sequence"/>
</dbReference>
<dbReference type="GO" id="GO:0004497">
    <property type="term" value="F:monooxygenase activity"/>
    <property type="evidence" value="ECO:0007669"/>
    <property type="project" value="UniProtKB-KW"/>
</dbReference>
<dbReference type="InterPro" id="IPR007138">
    <property type="entry name" value="ABM_dom"/>
</dbReference>
<keyword evidence="2" id="KW-0560">Oxidoreductase</keyword>
<evidence type="ECO:0000313" key="3">
    <source>
        <dbReference type="Proteomes" id="UP000199334"/>
    </source>
</evidence>
<dbReference type="OrthoDB" id="2352283at2"/>
<evidence type="ECO:0000259" key="1">
    <source>
        <dbReference type="PROSITE" id="PS51725"/>
    </source>
</evidence>
<dbReference type="AlphaFoldDB" id="A0A1H0A5W5"/>
<keyword evidence="3" id="KW-1185">Reference proteome</keyword>
<organism evidence="2 3">
    <name type="scientific">Tenuibacillus multivorans</name>
    <dbReference type="NCBI Taxonomy" id="237069"/>
    <lineage>
        <taxon>Bacteria</taxon>
        <taxon>Bacillati</taxon>
        <taxon>Bacillota</taxon>
        <taxon>Bacilli</taxon>
        <taxon>Bacillales</taxon>
        <taxon>Bacillaceae</taxon>
        <taxon>Tenuibacillus</taxon>
    </lineage>
</organism>
<feature type="domain" description="ABM" evidence="1">
    <location>
        <begin position="66"/>
        <end position="155"/>
    </location>
</feature>
<reference evidence="2 3" key="1">
    <citation type="submission" date="2016-10" db="EMBL/GenBank/DDBJ databases">
        <authorList>
            <person name="de Groot N.N."/>
        </authorList>
    </citation>
    <scope>NUCLEOTIDE SEQUENCE [LARGE SCALE GENOMIC DNA]</scope>
    <source>
        <strain evidence="2 3">CGMCC 1.3442</strain>
    </source>
</reference>
<dbReference type="InterPro" id="IPR011008">
    <property type="entry name" value="Dimeric_a/b-barrel"/>
</dbReference>
<name>A0A1H0A5W5_9BACI</name>
<keyword evidence="2" id="KW-0503">Monooxygenase</keyword>
<dbReference type="InterPro" id="IPR050404">
    <property type="entry name" value="Heme-degrading_MO"/>
</dbReference>
<dbReference type="PANTHER" id="PTHR34474">
    <property type="entry name" value="SIGNAL TRANSDUCTION PROTEIN TRAP"/>
    <property type="match status" value="1"/>
</dbReference>
<dbReference type="EMBL" id="FNIG01000003">
    <property type="protein sequence ID" value="SDN28126.1"/>
    <property type="molecule type" value="Genomic_DNA"/>
</dbReference>
<dbReference type="Pfam" id="PF03992">
    <property type="entry name" value="ABM"/>
    <property type="match status" value="1"/>
</dbReference>
<gene>
    <name evidence="2" type="ORF">SAMN05216498_1943</name>
</gene>
<sequence>MTKLWLTHGTTDYLSSLREKEESLIVMEELDGDAMAMIEGEKQDVLKEPREFKVVESVGNLEPYGYIVLNNIPVTSEGGPILESRFKQRSGSIESQEGFVAFRILRPTNGNTYIILTQWKQVDDFMQWKDSRDFKKAHQKQEEKPPYVDGPSYITQLDVIEP</sequence>
<dbReference type="SUPFAM" id="SSF54909">
    <property type="entry name" value="Dimeric alpha+beta barrel"/>
    <property type="match status" value="1"/>
</dbReference>
<dbReference type="RefSeq" id="WP_093856396.1">
    <property type="nucleotide sequence ID" value="NZ_BJVZ01000024.1"/>
</dbReference>
<evidence type="ECO:0000313" key="2">
    <source>
        <dbReference type="EMBL" id="SDN28126.1"/>
    </source>
</evidence>